<name>A0A0L8BJ59_ENSAD</name>
<proteinExistence type="predicted"/>
<dbReference type="PATRIC" id="fig|106592.7.peg.4038"/>
<protein>
    <submittedName>
        <fullName evidence="1">Uncharacterized protein</fullName>
    </submittedName>
</protein>
<organism evidence="1 2">
    <name type="scientific">Ensifer adhaerens</name>
    <name type="common">Sinorhizobium morelense</name>
    <dbReference type="NCBI Taxonomy" id="106592"/>
    <lineage>
        <taxon>Bacteria</taxon>
        <taxon>Pseudomonadati</taxon>
        <taxon>Pseudomonadota</taxon>
        <taxon>Alphaproteobacteria</taxon>
        <taxon>Hyphomicrobiales</taxon>
        <taxon>Rhizobiaceae</taxon>
        <taxon>Sinorhizobium/Ensifer group</taxon>
        <taxon>Ensifer</taxon>
    </lineage>
</organism>
<dbReference type="EMBL" id="LGAP01000025">
    <property type="protein sequence ID" value="KOF14604.1"/>
    <property type="molecule type" value="Genomic_DNA"/>
</dbReference>
<comment type="caution">
    <text evidence="1">The sequence shown here is derived from an EMBL/GenBank/DDBJ whole genome shotgun (WGS) entry which is preliminary data.</text>
</comment>
<sequence length="68" mass="7847">MMSEQNLYRIVEVSVKRDGDRRDVGIMTVRQALELQVPSLEYSHPELNSRSDGRFLTRDQLQAYACCA</sequence>
<evidence type="ECO:0000313" key="1">
    <source>
        <dbReference type="EMBL" id="KOF14604.1"/>
    </source>
</evidence>
<gene>
    <name evidence="1" type="ORF">AC244_26295</name>
</gene>
<dbReference type="Proteomes" id="UP000037425">
    <property type="component" value="Unassembled WGS sequence"/>
</dbReference>
<dbReference type="OrthoDB" id="8279132at2"/>
<accession>A0A0L8BJ59</accession>
<evidence type="ECO:0000313" key="2">
    <source>
        <dbReference type="Proteomes" id="UP000037425"/>
    </source>
</evidence>
<reference evidence="2" key="1">
    <citation type="submission" date="2015-07" db="EMBL/GenBank/DDBJ databases">
        <title>Whole genome sequence of an Ensifer adhaerens strain isolated from a cave pool in the Wind Cave National Park.</title>
        <authorList>
            <person name="Eng W.W.H."/>
            <person name="Gan H.M."/>
            <person name="Barton H.A."/>
            <person name="Savka M.A."/>
        </authorList>
    </citation>
    <scope>NUCLEOTIDE SEQUENCE [LARGE SCALE GENOMIC DNA]</scope>
    <source>
        <strain evidence="2">SD006</strain>
    </source>
</reference>
<dbReference type="AlphaFoldDB" id="A0A0L8BJ59"/>